<comment type="caution">
    <text evidence="4">The sequence shown here is derived from an EMBL/GenBank/DDBJ whole genome shotgun (WGS) entry which is preliminary data.</text>
</comment>
<evidence type="ECO:0000256" key="1">
    <source>
        <dbReference type="SAM" id="MobiDB-lite"/>
    </source>
</evidence>
<reference evidence="3" key="3">
    <citation type="submission" date="2023-11" db="EMBL/GenBank/DDBJ databases">
        <authorList>
            <person name="Beijen E."/>
            <person name="Ohm R.A."/>
        </authorList>
    </citation>
    <scope>NUCLEOTIDE SEQUENCE</scope>
    <source>
        <strain evidence="3">CBS 150709</strain>
    </source>
</reference>
<dbReference type="EMBL" id="LCWV01000001">
    <property type="protein sequence ID" value="PWI76863.1"/>
    <property type="molecule type" value="Genomic_DNA"/>
</dbReference>
<reference evidence="3 6" key="4">
    <citation type="journal article" date="2024" name="Microbiol. Resour. Announc.">
        <title>Genome annotations for the ascomycete fungi Trichoderma harzianum, Trichoderma aggressivum, and Purpureocillium lilacinum.</title>
        <authorList>
            <person name="Beijen E.P.W."/>
            <person name="Ohm R.A."/>
        </authorList>
    </citation>
    <scope>NUCLEOTIDE SEQUENCE [LARGE SCALE GENOMIC DNA]</scope>
    <source>
        <strain evidence="3 6">CBS 150709</strain>
    </source>
</reference>
<dbReference type="AlphaFoldDB" id="A0A2U3EQT4"/>
<accession>A0A2U3EQT4</accession>
<evidence type="ECO:0000313" key="5">
    <source>
        <dbReference type="Proteomes" id="UP000245956"/>
    </source>
</evidence>
<organism evidence="4 5">
    <name type="scientific">Purpureocillium lilacinum</name>
    <name type="common">Paecilomyces lilacinus</name>
    <dbReference type="NCBI Taxonomy" id="33203"/>
    <lineage>
        <taxon>Eukaryota</taxon>
        <taxon>Fungi</taxon>
        <taxon>Dikarya</taxon>
        <taxon>Ascomycota</taxon>
        <taxon>Pezizomycotina</taxon>
        <taxon>Sordariomycetes</taxon>
        <taxon>Hypocreomycetidae</taxon>
        <taxon>Hypocreales</taxon>
        <taxon>Ophiocordycipitaceae</taxon>
        <taxon>Purpureocillium</taxon>
    </lineage>
</organism>
<sequence length="542" mass="58665">MSPFGTPAMRTRKSHRAAFAFALSLLFSPLHACSAPSLHYPRTSSSLHASFTHASDSHSDKPTLALQSLASSQAHLPSVCVSSLCRLAQVRCAAKNIQSLAPRANLHDAERRTVRFLLKTTPDKTLQPTQSLRSHDLALTFPSSHEGLQAISRFWNSPISGASKALDRLRAVSGRAVTAIPFWQQLIPHLSAAYVSQTEEVQAVAQCYEALAVALAGFFVTNRLRGKDAAYWRRCLNGNNQGRSAFFMEVACTPRDSGDSVAVSFNSGAGFSYFVLSLPEGKPVGNKAQLIPAFQEQLFELLTASATPDLVSREVSLAASAAREESNPAELNNGVEAATESTTNVEVPSEPNATVEAPAETSANVEVPSELNAGVEAPAEPKVDSDGTSVTEPAVASPDGDVDEKFPNAETFAVGGQMLRRPPYHLIVRLGQYDVPEIQCSHPPSAEFIRDYLDKWYEEDLDQLEISTNTGADGTPMVLLDAMANTPHDRDYVSRISLAPVILQLIETCLGYELHNSGEKWWHFRRGQAFPDGPRDGGHAAM</sequence>
<gene>
    <name evidence="4" type="ORF">PCL_04057</name>
    <name evidence="3" type="ORF">Purlil1_3409</name>
</gene>
<keyword evidence="2" id="KW-0732">Signal</keyword>
<name>A0A2U3EQT4_PURLI</name>
<proteinExistence type="predicted"/>
<evidence type="ECO:0000256" key="2">
    <source>
        <dbReference type="SAM" id="SignalP"/>
    </source>
</evidence>
<reference evidence="4" key="1">
    <citation type="submission" date="2015-05" db="EMBL/GenBank/DDBJ databases">
        <authorList>
            <person name="Wang D.B."/>
            <person name="Wang M."/>
        </authorList>
    </citation>
    <scope>NUCLEOTIDE SEQUENCE</scope>
    <source>
        <strain evidence="4">36-1</strain>
    </source>
</reference>
<dbReference type="EMBL" id="JAWRVI010000009">
    <property type="protein sequence ID" value="KAK4092156.1"/>
    <property type="molecule type" value="Genomic_DNA"/>
</dbReference>
<protein>
    <submittedName>
        <fullName evidence="4">Uncharacterized protein</fullName>
    </submittedName>
</protein>
<reference evidence="4 5" key="2">
    <citation type="journal article" date="2016" name="Front. Microbiol.">
        <title>Genome and transcriptome sequences reveal the specific parasitism of the nematophagous Purpureocillium lilacinum 36-1.</title>
        <authorList>
            <person name="Xie J."/>
            <person name="Li S."/>
            <person name="Mo C."/>
            <person name="Xiao X."/>
            <person name="Peng D."/>
            <person name="Wang G."/>
            <person name="Xiao Y."/>
        </authorList>
    </citation>
    <scope>NUCLEOTIDE SEQUENCE [LARGE SCALE GENOMIC DNA]</scope>
    <source>
        <strain evidence="4 5">36-1</strain>
    </source>
</reference>
<evidence type="ECO:0000313" key="3">
    <source>
        <dbReference type="EMBL" id="KAK4092156.1"/>
    </source>
</evidence>
<evidence type="ECO:0000313" key="6">
    <source>
        <dbReference type="Proteomes" id="UP001287286"/>
    </source>
</evidence>
<dbReference type="Proteomes" id="UP001287286">
    <property type="component" value="Unassembled WGS sequence"/>
</dbReference>
<feature type="signal peptide" evidence="2">
    <location>
        <begin position="1"/>
        <end position="32"/>
    </location>
</feature>
<feature type="chain" id="PRO_5015757408" evidence="2">
    <location>
        <begin position="33"/>
        <end position="542"/>
    </location>
</feature>
<dbReference type="Proteomes" id="UP000245956">
    <property type="component" value="Unassembled WGS sequence"/>
</dbReference>
<keyword evidence="6" id="KW-1185">Reference proteome</keyword>
<feature type="region of interest" description="Disordered" evidence="1">
    <location>
        <begin position="321"/>
        <end position="404"/>
    </location>
</feature>
<evidence type="ECO:0000313" key="4">
    <source>
        <dbReference type="EMBL" id="PWI76863.1"/>
    </source>
</evidence>